<feature type="chain" id="PRO_5038890823" evidence="5">
    <location>
        <begin position="27"/>
        <end position="407"/>
    </location>
</feature>
<keyword evidence="3 5" id="KW-0732">Signal</keyword>
<gene>
    <name evidence="7" type="ORF">GF339_14960</name>
</gene>
<keyword evidence="2" id="KW-0813">Transport</keyword>
<evidence type="ECO:0000313" key="7">
    <source>
        <dbReference type="EMBL" id="MBD3325884.1"/>
    </source>
</evidence>
<organism evidence="7 8">
    <name type="scientific">candidate division KSB3 bacterium</name>
    <dbReference type="NCBI Taxonomy" id="2044937"/>
    <lineage>
        <taxon>Bacteria</taxon>
        <taxon>candidate division KSB3</taxon>
    </lineage>
</organism>
<dbReference type="EMBL" id="WJJP01000489">
    <property type="protein sequence ID" value="MBD3325884.1"/>
    <property type="molecule type" value="Genomic_DNA"/>
</dbReference>
<proteinExistence type="inferred from homology"/>
<dbReference type="GO" id="GO:0006865">
    <property type="term" value="P:amino acid transport"/>
    <property type="evidence" value="ECO:0007669"/>
    <property type="project" value="UniProtKB-KW"/>
</dbReference>
<protein>
    <submittedName>
        <fullName evidence="7">ABC transporter substrate-binding protein</fullName>
    </submittedName>
</protein>
<evidence type="ECO:0000313" key="8">
    <source>
        <dbReference type="Proteomes" id="UP000649604"/>
    </source>
</evidence>
<keyword evidence="4" id="KW-0029">Amino-acid transport</keyword>
<dbReference type="PRINTS" id="PR00337">
    <property type="entry name" value="LEUILEVALBP"/>
</dbReference>
<evidence type="ECO:0000256" key="2">
    <source>
        <dbReference type="ARBA" id="ARBA00022448"/>
    </source>
</evidence>
<dbReference type="InterPro" id="IPR000709">
    <property type="entry name" value="Leu_Ile_Val-bd"/>
</dbReference>
<evidence type="ECO:0000256" key="3">
    <source>
        <dbReference type="ARBA" id="ARBA00022729"/>
    </source>
</evidence>
<dbReference type="InterPro" id="IPR028082">
    <property type="entry name" value="Peripla_BP_I"/>
</dbReference>
<dbReference type="InterPro" id="IPR028081">
    <property type="entry name" value="Leu-bd"/>
</dbReference>
<dbReference type="AlphaFoldDB" id="A0A9D5JX22"/>
<comment type="similarity">
    <text evidence="1">Belongs to the leucine-binding protein family.</text>
</comment>
<dbReference type="Gene3D" id="3.40.50.2300">
    <property type="match status" value="2"/>
</dbReference>
<feature type="domain" description="Leucine-binding protein" evidence="6">
    <location>
        <begin position="30"/>
        <end position="358"/>
    </location>
</feature>
<dbReference type="PANTHER" id="PTHR47151">
    <property type="entry name" value="LEU/ILE/VAL-BINDING ABC TRANSPORTER SUBUNIT"/>
    <property type="match status" value="1"/>
</dbReference>
<dbReference type="PANTHER" id="PTHR47151:SF2">
    <property type="entry name" value="AMINO ACID BINDING PROTEIN"/>
    <property type="match status" value="1"/>
</dbReference>
<dbReference type="Proteomes" id="UP000649604">
    <property type="component" value="Unassembled WGS sequence"/>
</dbReference>
<sequence>MSTKRRHILVSVITICMLVMSTVAFAEDEIIIGWYAALTGPGASAGEAMVRGSELAIEQINKNGGIDGVPLKLVTRDDKAQPAVAVTAIQELIQREKAVAIVGSYSSSCIMASMHVAQKFEVPLVGTNWRTECSTLGNEYYFRATGFDALACATAATFVVEHLGWEKIAIIHENDPFGTGGKDDFVAALKYWDMEPLIVESYTRADKDFSAQISNIIKADPDGVVFWGLYLEGALLIKQLRELGYEGNIISANSVIHRDFLEIAGEQARNNHMFVTPWIFATTDPNVLEVLKLYEEKYGEPAHHDTVSRGWDAVHVIAEGMRTAEGFDPRNPNTPESRNALKEAMHEIDGLELMGGTYYYAQSPEGTSGEGLKSLRVVAYIDGTAIAFDPGYTPAEGAVLSILEGYK</sequence>
<feature type="signal peptide" evidence="5">
    <location>
        <begin position="1"/>
        <end position="26"/>
    </location>
</feature>
<reference evidence="7" key="1">
    <citation type="submission" date="2019-11" db="EMBL/GenBank/DDBJ databases">
        <title>Microbial mats filling the niche in hypersaline microbial mats.</title>
        <authorList>
            <person name="Wong H.L."/>
            <person name="Macleod F.I."/>
            <person name="White R.A. III"/>
            <person name="Burns B.P."/>
        </authorList>
    </citation>
    <scope>NUCLEOTIDE SEQUENCE</scope>
    <source>
        <strain evidence="7">Rbin_158</strain>
    </source>
</reference>
<comment type="caution">
    <text evidence="7">The sequence shown here is derived from an EMBL/GenBank/DDBJ whole genome shotgun (WGS) entry which is preliminary data.</text>
</comment>
<evidence type="ECO:0000259" key="6">
    <source>
        <dbReference type="Pfam" id="PF13458"/>
    </source>
</evidence>
<dbReference type="Pfam" id="PF13458">
    <property type="entry name" value="Peripla_BP_6"/>
    <property type="match status" value="1"/>
</dbReference>
<name>A0A9D5JX22_9BACT</name>
<accession>A0A9D5JX22</accession>
<dbReference type="SUPFAM" id="SSF53822">
    <property type="entry name" value="Periplasmic binding protein-like I"/>
    <property type="match status" value="1"/>
</dbReference>
<evidence type="ECO:0000256" key="1">
    <source>
        <dbReference type="ARBA" id="ARBA00010062"/>
    </source>
</evidence>
<evidence type="ECO:0000256" key="5">
    <source>
        <dbReference type="SAM" id="SignalP"/>
    </source>
</evidence>
<evidence type="ECO:0000256" key="4">
    <source>
        <dbReference type="ARBA" id="ARBA00022970"/>
    </source>
</evidence>